<evidence type="ECO:0000313" key="6">
    <source>
        <dbReference type="EMBL" id="KAJ5334621.1"/>
    </source>
</evidence>
<evidence type="ECO:0000256" key="2">
    <source>
        <dbReference type="ARBA" id="ARBA00022692"/>
    </source>
</evidence>
<keyword evidence="3 5" id="KW-1133">Transmembrane helix</keyword>
<proteinExistence type="inferred from homology"/>
<evidence type="ECO:0000256" key="3">
    <source>
        <dbReference type="ARBA" id="ARBA00022989"/>
    </source>
</evidence>
<reference evidence="6" key="1">
    <citation type="submission" date="2022-12" db="EMBL/GenBank/DDBJ databases">
        <authorList>
            <person name="Petersen C."/>
        </authorList>
    </citation>
    <scope>NUCLEOTIDE SEQUENCE</scope>
    <source>
        <strain evidence="6">IBT 35673</strain>
    </source>
</reference>
<keyword evidence="4 5" id="KW-0472">Membrane</keyword>
<sequence length="268" mass="29731">STGARIDRVICDHPRAEINRSHIVSCIYLISILRATMNHNMNMNHGGHGQPDHADGGHGMEMSMPMVFTASTQVTLLFSWWSTTTAISYVFTLLFLFLLVLLNKFLGILKLQLDQQPTNTDHKTHEALKLDLSSSRWARNRASKDRVSPLLPRVEANEDSDHYGAVSSSPLLHPTPQLSSQPHGGEPQVNLQPHLFRSYRKWSWQQDSLSSLLEGLRALIGYALMLAVMTYNIGVLCAVLAGVVVSELFLGRFSPTSSGWQDGACHDG</sequence>
<dbReference type="EMBL" id="JAPZBQ010000004">
    <property type="protein sequence ID" value="KAJ5334621.1"/>
    <property type="molecule type" value="Genomic_DNA"/>
</dbReference>
<organism evidence="6 7">
    <name type="scientific">Penicillium brevicompactum</name>
    <dbReference type="NCBI Taxonomy" id="5074"/>
    <lineage>
        <taxon>Eukaryota</taxon>
        <taxon>Fungi</taxon>
        <taxon>Dikarya</taxon>
        <taxon>Ascomycota</taxon>
        <taxon>Pezizomycotina</taxon>
        <taxon>Eurotiomycetes</taxon>
        <taxon>Eurotiomycetidae</taxon>
        <taxon>Eurotiales</taxon>
        <taxon>Aspergillaceae</taxon>
        <taxon>Penicillium</taxon>
    </lineage>
</organism>
<keyword evidence="5" id="KW-0406">Ion transport</keyword>
<dbReference type="PANTHER" id="PTHR12483">
    <property type="entry name" value="SOLUTE CARRIER FAMILY 31 COPPER TRANSPORTERS"/>
    <property type="match status" value="1"/>
</dbReference>
<dbReference type="PANTHER" id="PTHR12483:SF27">
    <property type="entry name" value="COPPER TRANSPORT PROTEIN CTR1"/>
    <property type="match status" value="1"/>
</dbReference>
<dbReference type="GO" id="GO:0005375">
    <property type="term" value="F:copper ion transmembrane transporter activity"/>
    <property type="evidence" value="ECO:0007669"/>
    <property type="project" value="UniProtKB-UniRule"/>
</dbReference>
<keyword evidence="5" id="KW-0187">Copper transport</keyword>
<feature type="non-terminal residue" evidence="6">
    <location>
        <position position="268"/>
    </location>
</feature>
<gene>
    <name evidence="6" type="ORF">N7452_007024</name>
</gene>
<evidence type="ECO:0000313" key="7">
    <source>
        <dbReference type="Proteomes" id="UP001147695"/>
    </source>
</evidence>
<evidence type="ECO:0000256" key="5">
    <source>
        <dbReference type="RuleBase" id="RU367022"/>
    </source>
</evidence>
<keyword evidence="2 5" id="KW-0812">Transmembrane</keyword>
<accession>A0A9W9QH35</accession>
<protein>
    <recommendedName>
        <fullName evidence="5">Copper transport protein</fullName>
    </recommendedName>
</protein>
<reference evidence="6" key="2">
    <citation type="journal article" date="2023" name="IMA Fungus">
        <title>Comparative genomic study of the Penicillium genus elucidates a diverse pangenome and 15 lateral gene transfer events.</title>
        <authorList>
            <person name="Petersen C."/>
            <person name="Sorensen T."/>
            <person name="Nielsen M.R."/>
            <person name="Sondergaard T.E."/>
            <person name="Sorensen J.L."/>
            <person name="Fitzpatrick D.A."/>
            <person name="Frisvad J.C."/>
            <person name="Nielsen K.L."/>
        </authorList>
    </citation>
    <scope>NUCLEOTIDE SEQUENCE</scope>
    <source>
        <strain evidence="6">IBT 35673</strain>
    </source>
</reference>
<dbReference type="Pfam" id="PF04145">
    <property type="entry name" value="Ctr"/>
    <property type="match status" value="1"/>
</dbReference>
<comment type="similarity">
    <text evidence="5">Belongs to the copper transporter (Ctr) (TC 1.A.56) family. SLC31A subfamily.</text>
</comment>
<evidence type="ECO:0000256" key="1">
    <source>
        <dbReference type="ARBA" id="ARBA00004141"/>
    </source>
</evidence>
<name>A0A9W9QH35_PENBR</name>
<feature type="transmembrane region" description="Helical" evidence="5">
    <location>
        <begin position="219"/>
        <end position="245"/>
    </location>
</feature>
<comment type="subcellular location">
    <subcellularLocation>
        <location evidence="1 5">Membrane</location>
        <topology evidence="1 5">Multi-pass membrane protein</topology>
    </subcellularLocation>
</comment>
<evidence type="ECO:0000256" key="4">
    <source>
        <dbReference type="ARBA" id="ARBA00023136"/>
    </source>
</evidence>
<keyword evidence="5" id="KW-0186">Copper</keyword>
<feature type="transmembrane region" description="Helical" evidence="5">
    <location>
        <begin position="87"/>
        <end position="106"/>
    </location>
</feature>
<dbReference type="InterPro" id="IPR007274">
    <property type="entry name" value="Cop_transporter"/>
</dbReference>
<dbReference type="GO" id="GO:0005886">
    <property type="term" value="C:plasma membrane"/>
    <property type="evidence" value="ECO:0007669"/>
    <property type="project" value="TreeGrafter"/>
</dbReference>
<dbReference type="AlphaFoldDB" id="A0A9W9QH35"/>
<keyword evidence="5" id="KW-0813">Transport</keyword>
<dbReference type="Proteomes" id="UP001147695">
    <property type="component" value="Unassembled WGS sequence"/>
</dbReference>
<comment type="caution">
    <text evidence="6">The sequence shown here is derived from an EMBL/GenBank/DDBJ whole genome shotgun (WGS) entry which is preliminary data.</text>
</comment>